<reference evidence="2 3" key="1">
    <citation type="submission" date="2018-10" db="EMBL/GenBank/DDBJ databases">
        <title>Bacillus Keqinensis sp. nov., a moderately halophilic bacterium isolated from a saline-alkaline lake.</title>
        <authorList>
            <person name="Wang H."/>
        </authorList>
    </citation>
    <scope>NUCLEOTIDE SEQUENCE [LARGE SCALE GENOMIC DNA]</scope>
    <source>
        <strain evidence="2 3">KQ-3</strain>
    </source>
</reference>
<keyword evidence="3" id="KW-1185">Reference proteome</keyword>
<protein>
    <submittedName>
        <fullName evidence="2">DUF2507 domain-containing protein</fullName>
    </submittedName>
</protein>
<dbReference type="OrthoDB" id="2965348at2"/>
<sequence>MASNETKEHIKQEEKEQSPLTTDPQFSYDLLRHALLPELLGKEEEAILYWAGKSIARKEPLSSFEEIQRFFYKAQWGVIKRIKEKKHEALFELSATSLTREHAPVSLECGFLAEQIQLQKGFITEAAYELKKKKPLVFEITVRWDHKDPERTDS</sequence>
<evidence type="ECO:0000256" key="1">
    <source>
        <dbReference type="SAM" id="MobiDB-lite"/>
    </source>
</evidence>
<dbReference type="InterPro" id="IPR019642">
    <property type="entry name" value="DUF2507"/>
</dbReference>
<proteinExistence type="predicted"/>
<evidence type="ECO:0000313" key="2">
    <source>
        <dbReference type="EMBL" id="RNA70263.1"/>
    </source>
</evidence>
<accession>A0A3M7TXP4</accession>
<feature type="region of interest" description="Disordered" evidence="1">
    <location>
        <begin position="1"/>
        <end position="23"/>
    </location>
</feature>
<dbReference type="InterPro" id="IPR024096">
    <property type="entry name" value="NO_sig/Golgi_transp_ligand-bd"/>
</dbReference>
<gene>
    <name evidence="2" type="ORF">EBO34_10165</name>
</gene>
<dbReference type="SUPFAM" id="SSF111126">
    <property type="entry name" value="Ligand-binding domain in the NO signalling and Golgi transport"/>
    <property type="match status" value="1"/>
</dbReference>
<organism evidence="2 3">
    <name type="scientific">Alteribacter keqinensis</name>
    <dbReference type="NCBI Taxonomy" id="2483800"/>
    <lineage>
        <taxon>Bacteria</taxon>
        <taxon>Bacillati</taxon>
        <taxon>Bacillota</taxon>
        <taxon>Bacilli</taxon>
        <taxon>Bacillales</taxon>
        <taxon>Bacillaceae</taxon>
        <taxon>Alteribacter</taxon>
    </lineage>
</organism>
<dbReference type="AlphaFoldDB" id="A0A3M7TXP4"/>
<name>A0A3M7TXP4_9BACI</name>
<evidence type="ECO:0000313" key="3">
    <source>
        <dbReference type="Proteomes" id="UP000278746"/>
    </source>
</evidence>
<dbReference type="Proteomes" id="UP000278746">
    <property type="component" value="Unassembled WGS sequence"/>
</dbReference>
<dbReference type="Gene3D" id="3.30.1380.20">
    <property type="entry name" value="Trafficking protein particle complex subunit 3"/>
    <property type="match status" value="1"/>
</dbReference>
<dbReference type="RefSeq" id="WP_122897876.1">
    <property type="nucleotide sequence ID" value="NZ_RHIB01000001.1"/>
</dbReference>
<comment type="caution">
    <text evidence="2">The sequence shown here is derived from an EMBL/GenBank/DDBJ whole genome shotgun (WGS) entry which is preliminary data.</text>
</comment>
<dbReference type="Pfam" id="PF10702">
    <property type="entry name" value="DUF2507"/>
    <property type="match status" value="1"/>
</dbReference>
<dbReference type="EMBL" id="RHIB01000001">
    <property type="protein sequence ID" value="RNA70263.1"/>
    <property type="molecule type" value="Genomic_DNA"/>
</dbReference>
<feature type="compositionally biased region" description="Basic and acidic residues" evidence="1">
    <location>
        <begin position="1"/>
        <end position="17"/>
    </location>
</feature>